<keyword evidence="4 7" id="KW-0812">Transmembrane</keyword>
<accession>A0A1F5H7X7</accession>
<comment type="caution">
    <text evidence="8">The sequence shown here is derived from an EMBL/GenBank/DDBJ whole genome shotgun (WGS) entry which is preliminary data.</text>
</comment>
<keyword evidence="2" id="KW-1003">Cell membrane</keyword>
<evidence type="ECO:0000256" key="3">
    <source>
        <dbReference type="ARBA" id="ARBA00022679"/>
    </source>
</evidence>
<evidence type="ECO:0000256" key="5">
    <source>
        <dbReference type="ARBA" id="ARBA00022989"/>
    </source>
</evidence>
<feature type="transmembrane region" description="Helical" evidence="7">
    <location>
        <begin position="136"/>
        <end position="153"/>
    </location>
</feature>
<dbReference type="AlphaFoldDB" id="A0A1F5H7X7"/>
<evidence type="ECO:0000256" key="1">
    <source>
        <dbReference type="ARBA" id="ARBA00007150"/>
    </source>
</evidence>
<dbReference type="GO" id="GO:0008961">
    <property type="term" value="F:phosphatidylglycerol-prolipoprotein diacylglyceryl transferase activity"/>
    <property type="evidence" value="ECO:0007669"/>
    <property type="project" value="InterPro"/>
</dbReference>
<keyword evidence="5 7" id="KW-1133">Transmembrane helix</keyword>
<dbReference type="Proteomes" id="UP000177039">
    <property type="component" value="Unassembled WGS sequence"/>
</dbReference>
<comment type="similarity">
    <text evidence="1">Belongs to the Lgt family.</text>
</comment>
<feature type="transmembrane region" description="Helical" evidence="7">
    <location>
        <begin position="80"/>
        <end position="102"/>
    </location>
</feature>
<feature type="transmembrane region" description="Helical" evidence="7">
    <location>
        <begin position="41"/>
        <end position="60"/>
    </location>
</feature>
<reference evidence="8 9" key="1">
    <citation type="journal article" date="2016" name="Nat. Commun.">
        <title>Thousands of microbial genomes shed light on interconnected biogeochemical processes in an aquifer system.</title>
        <authorList>
            <person name="Anantharaman K."/>
            <person name="Brown C.T."/>
            <person name="Hug L.A."/>
            <person name="Sharon I."/>
            <person name="Castelle C.J."/>
            <person name="Probst A.J."/>
            <person name="Thomas B.C."/>
            <person name="Singh A."/>
            <person name="Wilkins M.J."/>
            <person name="Karaoz U."/>
            <person name="Brodie E.L."/>
            <person name="Williams K.H."/>
            <person name="Hubbard S.S."/>
            <person name="Banfield J.F."/>
        </authorList>
    </citation>
    <scope>NUCLEOTIDE SEQUENCE [LARGE SCALE GENOMIC DNA]</scope>
</reference>
<dbReference type="EMBL" id="MFBT01000005">
    <property type="protein sequence ID" value="OGE00172.1"/>
    <property type="molecule type" value="Genomic_DNA"/>
</dbReference>
<keyword evidence="6 7" id="KW-0472">Membrane</keyword>
<organism evidence="8 9">
    <name type="scientific">Candidatus Curtissbacteria bacterium RIFCSPLOWO2_01_FULL_42_50</name>
    <dbReference type="NCBI Taxonomy" id="1797730"/>
    <lineage>
        <taxon>Bacteria</taxon>
        <taxon>Candidatus Curtissiibacteriota</taxon>
    </lineage>
</organism>
<feature type="transmembrane region" description="Helical" evidence="7">
    <location>
        <begin position="253"/>
        <end position="272"/>
    </location>
</feature>
<evidence type="ECO:0000313" key="8">
    <source>
        <dbReference type="EMBL" id="OGE00172.1"/>
    </source>
</evidence>
<dbReference type="InterPro" id="IPR001640">
    <property type="entry name" value="Lgt"/>
</dbReference>
<feature type="transmembrane region" description="Helical" evidence="7">
    <location>
        <begin position="160"/>
        <end position="180"/>
    </location>
</feature>
<keyword evidence="3" id="KW-0808">Transferase</keyword>
<evidence type="ECO:0000256" key="6">
    <source>
        <dbReference type="ARBA" id="ARBA00023136"/>
    </source>
</evidence>
<feature type="transmembrane region" description="Helical" evidence="7">
    <location>
        <begin position="192"/>
        <end position="213"/>
    </location>
</feature>
<gene>
    <name evidence="8" type="ORF">A3B54_02095</name>
</gene>
<evidence type="ECO:0000256" key="2">
    <source>
        <dbReference type="ARBA" id="ARBA00022475"/>
    </source>
</evidence>
<feature type="transmembrane region" description="Helical" evidence="7">
    <location>
        <begin position="225"/>
        <end position="241"/>
    </location>
</feature>
<dbReference type="GO" id="GO:0005886">
    <property type="term" value="C:plasma membrane"/>
    <property type="evidence" value="ECO:0007669"/>
    <property type="project" value="InterPro"/>
</dbReference>
<dbReference type="GO" id="GO:0042158">
    <property type="term" value="P:lipoprotein biosynthetic process"/>
    <property type="evidence" value="ECO:0007669"/>
    <property type="project" value="InterPro"/>
</dbReference>
<sequence length="290" mass="32638">MILTISDFVAIWHPLSVGTASALALFLFWRAGRHELLDSEFIFDIAIICGVGAFLGARVFDFVINPGLYQWSVNRLLFFNAYGGFDFYGGLFGAMLFAALYLRSSKVSFWYIFDLAAAPLVFGMALAALFSLNREGLYHFLGYFVIFVILKRLATQKRHVGFFASLYLVSVFLLHLLFVVTKSDAGPKIGPLAYQLLAPFLFFIGGIGSWYILSKNSWRDDAKKFSAICLLVLFRALRMVTSIEETGKFSKSIVFLPFYLLRSIFILLCVVVKEIADGFFDFLGVVGIKR</sequence>
<dbReference type="Pfam" id="PF01790">
    <property type="entry name" value="LGT"/>
    <property type="match status" value="1"/>
</dbReference>
<dbReference type="PANTHER" id="PTHR30589">
    <property type="entry name" value="PROLIPOPROTEIN DIACYLGLYCERYL TRANSFERASE"/>
    <property type="match status" value="1"/>
</dbReference>
<evidence type="ECO:0000256" key="4">
    <source>
        <dbReference type="ARBA" id="ARBA00022692"/>
    </source>
</evidence>
<feature type="transmembrane region" description="Helical" evidence="7">
    <location>
        <begin position="12"/>
        <end position="29"/>
    </location>
</feature>
<evidence type="ECO:0008006" key="10">
    <source>
        <dbReference type="Google" id="ProtNLM"/>
    </source>
</evidence>
<evidence type="ECO:0000313" key="9">
    <source>
        <dbReference type="Proteomes" id="UP000177039"/>
    </source>
</evidence>
<evidence type="ECO:0000256" key="7">
    <source>
        <dbReference type="SAM" id="Phobius"/>
    </source>
</evidence>
<proteinExistence type="inferred from homology"/>
<dbReference type="PANTHER" id="PTHR30589:SF0">
    <property type="entry name" value="PHOSPHATIDYLGLYCEROL--PROLIPOPROTEIN DIACYLGLYCERYL TRANSFERASE"/>
    <property type="match status" value="1"/>
</dbReference>
<protein>
    <recommendedName>
        <fullName evidence="10">Prolipoprotein diacylglyceryl transferase</fullName>
    </recommendedName>
</protein>
<feature type="transmembrane region" description="Helical" evidence="7">
    <location>
        <begin position="109"/>
        <end position="130"/>
    </location>
</feature>
<name>A0A1F5H7X7_9BACT</name>